<name>A0A150XQR0_ROSEK</name>
<dbReference type="Pfam" id="PF13715">
    <property type="entry name" value="CarbopepD_reg_2"/>
    <property type="match status" value="1"/>
</dbReference>
<protein>
    <recommendedName>
        <fullName evidence="4">Membrane receptor RagA</fullName>
    </recommendedName>
</protein>
<feature type="signal peptide" evidence="1">
    <location>
        <begin position="1"/>
        <end position="38"/>
    </location>
</feature>
<dbReference type="Proteomes" id="UP000075583">
    <property type="component" value="Unassembled WGS sequence"/>
</dbReference>
<reference evidence="2" key="1">
    <citation type="submission" date="2016-01" db="EMBL/GenBank/DDBJ databases">
        <title>Genome sequencing of Roseivirga ehrenbergii KMM 6017.</title>
        <authorList>
            <person name="Selvaratnam C."/>
            <person name="Thevarajoo S."/>
            <person name="Goh K.M."/>
            <person name="Ee R."/>
            <person name="Chan K.-G."/>
            <person name="Chong C.S."/>
        </authorList>
    </citation>
    <scope>NUCLEOTIDE SEQUENCE [LARGE SCALE GENOMIC DNA]</scope>
    <source>
        <strain evidence="2">KMM 6017</strain>
    </source>
</reference>
<gene>
    <name evidence="2" type="ORF">MB14_15095</name>
</gene>
<evidence type="ECO:0000313" key="3">
    <source>
        <dbReference type="Proteomes" id="UP000075583"/>
    </source>
</evidence>
<keyword evidence="1" id="KW-0732">Signal</keyword>
<dbReference type="EMBL" id="LQZQ01000003">
    <property type="protein sequence ID" value="KYG81098.1"/>
    <property type="molecule type" value="Genomic_DNA"/>
</dbReference>
<dbReference type="Gene3D" id="2.60.40.1120">
    <property type="entry name" value="Carboxypeptidase-like, regulatory domain"/>
    <property type="match status" value="1"/>
</dbReference>
<dbReference type="AlphaFoldDB" id="A0A150XQR0"/>
<evidence type="ECO:0008006" key="4">
    <source>
        <dbReference type="Google" id="ProtNLM"/>
    </source>
</evidence>
<keyword evidence="3" id="KW-1185">Reference proteome</keyword>
<dbReference type="STRING" id="279360.MB14_15095"/>
<evidence type="ECO:0000313" key="2">
    <source>
        <dbReference type="EMBL" id="KYG81098.1"/>
    </source>
</evidence>
<comment type="caution">
    <text evidence="2">The sequence shown here is derived from an EMBL/GenBank/DDBJ whole genome shotgun (WGS) entry which is preliminary data.</text>
</comment>
<sequence>MYLRKRGTLFVGQHKTQTMLKQQFFVALLLLFSFPAMAQGIKGTIKDDNGEALPFASIYVKEAGSGTSANLDGFYEYRLQPGNYQVTYQFMGYATVIKNIKVGSGFEPVDIVMKPQVINLASVTVEAKAEDPSYTIMRKAIAKAEYHLLQNDSYSAEVYMKGTGQITKVPWLLRKTFEKEGIDTSQVYTSESVSEIYFERPNTFKEKVISVRTTGQESDNANPNAYINSSFYLPDVVNAVSPLSPRAFSYYKFKYEGSFRERGYEINKIRVTPRSKGDDLFEGVIYIREDFWNIHSLDLTTSLMGFQIRIEQIFAPIKGEIWMPVTQKFEFSGSIFGLAGSYNYLASVSDYTVTENEDLDPSVILIDEKIEAAPEEIKAIKSGNVEEGVNQVFKEDQEVSRKQFKKLMKEYDKEERKEAGEVDVVSDYYFNIDSLATKKDSLYWVTRRPVPLTKKEIVGYQREDSTYFADKAKAEADTLRLKNGAKFQAKDILFGSYYKLGDRLRFDFAGFVPRLRFNTVEGLNLDFTGTFSWRQDTTARLRISPFVRYGFSGEQLYTKVESVFGIGKNEQRGTFRVQGGNYIEQFNPTAIDDLSNSLYSLLAEKNFAKYYEKTYANVSFAKRFRFRYTVGAKLEWASRSELFNTTDYSIFDVENREYKTNQPANNETFVGGFVDSKALISSFAFTVKPWLKFRKYNGRLIPLEDSSPTFRLSYKKAFNDVLGSNTQFDQVEFGLKTTFDLGVRAKIDIEGEAGKFFNTSQMIFTDFKHFQGNRLPFSPMSVTGGYRLLDYYKYSTSDDYASIFTHIRFRKFVFTQLPMLRLSGLKENLFVNYLATPTSDNYTELGYTIDNIFRVLRVEFVQSFQGWKAKDFGVRIGVAAIIGNNND</sequence>
<organism evidence="2 3">
    <name type="scientific">Roseivirga ehrenbergii (strain DSM 102268 / JCM 13514 / KCTC 12282 / NCIMB 14502 / KMM 6017)</name>
    <dbReference type="NCBI Taxonomy" id="279360"/>
    <lineage>
        <taxon>Bacteria</taxon>
        <taxon>Pseudomonadati</taxon>
        <taxon>Bacteroidota</taxon>
        <taxon>Cytophagia</taxon>
        <taxon>Cytophagales</taxon>
        <taxon>Roseivirgaceae</taxon>
        <taxon>Roseivirga</taxon>
    </lineage>
</organism>
<dbReference type="InterPro" id="IPR043741">
    <property type="entry name" value="DUF5686"/>
</dbReference>
<dbReference type="Pfam" id="PF18939">
    <property type="entry name" value="DUF5686"/>
    <property type="match status" value="1"/>
</dbReference>
<evidence type="ECO:0000256" key="1">
    <source>
        <dbReference type="SAM" id="SignalP"/>
    </source>
</evidence>
<proteinExistence type="predicted"/>
<dbReference type="SUPFAM" id="SSF49464">
    <property type="entry name" value="Carboxypeptidase regulatory domain-like"/>
    <property type="match status" value="1"/>
</dbReference>
<accession>A0A150XQR0</accession>
<dbReference type="InterPro" id="IPR008969">
    <property type="entry name" value="CarboxyPept-like_regulatory"/>
</dbReference>
<feature type="chain" id="PRO_5007575012" description="Membrane receptor RagA" evidence="1">
    <location>
        <begin position="39"/>
        <end position="887"/>
    </location>
</feature>